<dbReference type="GO" id="GO:0006355">
    <property type="term" value="P:regulation of DNA-templated transcription"/>
    <property type="evidence" value="ECO:0007669"/>
    <property type="project" value="InterPro"/>
</dbReference>
<organism evidence="7">
    <name type="scientific">Heterosigma akashiwo</name>
    <name type="common">Chromophytic alga</name>
    <name type="synonym">Heterosigma carterae</name>
    <dbReference type="NCBI Taxonomy" id="2829"/>
    <lineage>
        <taxon>Eukaryota</taxon>
        <taxon>Sar</taxon>
        <taxon>Stramenopiles</taxon>
        <taxon>Ochrophyta</taxon>
        <taxon>Raphidophyceae</taxon>
        <taxon>Chattonellales</taxon>
        <taxon>Chattonellaceae</taxon>
        <taxon>Heterosigma</taxon>
    </lineage>
</organism>
<gene>
    <name evidence="7" type="ORF">HAKA00212_LOCUS19688</name>
</gene>
<evidence type="ECO:0000256" key="4">
    <source>
        <dbReference type="PROSITE-ProRule" id="PRU00108"/>
    </source>
</evidence>
<keyword evidence="3 4" id="KW-0539">Nucleus</keyword>
<dbReference type="InterPro" id="IPR050224">
    <property type="entry name" value="TALE_homeobox"/>
</dbReference>
<feature type="region of interest" description="Disordered" evidence="5">
    <location>
        <begin position="74"/>
        <end position="94"/>
    </location>
</feature>
<dbReference type="GO" id="GO:0005634">
    <property type="term" value="C:nucleus"/>
    <property type="evidence" value="ECO:0007669"/>
    <property type="project" value="UniProtKB-SubCell"/>
</dbReference>
<dbReference type="AlphaFoldDB" id="A0A7S3Y4L2"/>
<protein>
    <recommendedName>
        <fullName evidence="6">Homeobox domain-containing protein</fullName>
    </recommendedName>
</protein>
<comment type="subcellular location">
    <subcellularLocation>
        <location evidence="4">Nucleus</location>
    </subcellularLocation>
</comment>
<accession>A0A7S3Y4L2</accession>
<dbReference type="EMBL" id="HBIU01043557">
    <property type="protein sequence ID" value="CAE0640864.1"/>
    <property type="molecule type" value="Transcribed_RNA"/>
</dbReference>
<evidence type="ECO:0000256" key="5">
    <source>
        <dbReference type="SAM" id="MobiDB-lite"/>
    </source>
</evidence>
<dbReference type="CDD" id="cd00086">
    <property type="entry name" value="homeodomain"/>
    <property type="match status" value="1"/>
</dbReference>
<dbReference type="PROSITE" id="PS50071">
    <property type="entry name" value="HOMEOBOX_2"/>
    <property type="match status" value="1"/>
</dbReference>
<dbReference type="PANTHER" id="PTHR11850">
    <property type="entry name" value="HOMEOBOX PROTEIN TRANSCRIPTION FACTORS"/>
    <property type="match status" value="1"/>
</dbReference>
<dbReference type="SMART" id="SM00389">
    <property type="entry name" value="HOX"/>
    <property type="match status" value="1"/>
</dbReference>
<evidence type="ECO:0000256" key="1">
    <source>
        <dbReference type="ARBA" id="ARBA00023125"/>
    </source>
</evidence>
<dbReference type="GO" id="GO:0003677">
    <property type="term" value="F:DNA binding"/>
    <property type="evidence" value="ECO:0007669"/>
    <property type="project" value="UniProtKB-UniRule"/>
</dbReference>
<dbReference type="Gene3D" id="1.10.10.60">
    <property type="entry name" value="Homeodomain-like"/>
    <property type="match status" value="1"/>
</dbReference>
<dbReference type="InterPro" id="IPR009057">
    <property type="entry name" value="Homeodomain-like_sf"/>
</dbReference>
<evidence type="ECO:0000313" key="7">
    <source>
        <dbReference type="EMBL" id="CAE0640864.1"/>
    </source>
</evidence>
<dbReference type="SUPFAM" id="SSF46689">
    <property type="entry name" value="Homeodomain-like"/>
    <property type="match status" value="1"/>
</dbReference>
<feature type="DNA-binding region" description="Homeobox" evidence="4">
    <location>
        <begin position="21"/>
        <end position="75"/>
    </location>
</feature>
<evidence type="ECO:0000256" key="2">
    <source>
        <dbReference type="ARBA" id="ARBA00023155"/>
    </source>
</evidence>
<sequence length="315" mass="35055">MTSNNKAKKAVSGPTKGLRFSRETTRLLEAWLYAHRANPYPTKKDFHDFQQATGCSTAQLKTWFVNNRSRKLWRGRRHQATTSHQQGKEQHPQQMLVSADGPPQVQLAQLQAALTESRGPKMQHLQQPQALSSVNNGPPLLQYVRQLQALAAENIALDPRPVMNTRIVPNNNNVIGDQVGNLPWHRLLAQATDRKLGIISSERSAAALLQYLQRQQPLSAPLLLQNPTFATKKSAMDSHVYPSGASFGTGTAGELGYAQTRLTNLLHRPSSPAVQQPAHGKLNQQQRVAALLQYLLRYSSSTYSTRQLSPLRQVI</sequence>
<dbReference type="InterPro" id="IPR008422">
    <property type="entry name" value="KN_HD"/>
</dbReference>
<reference evidence="7" key="1">
    <citation type="submission" date="2021-01" db="EMBL/GenBank/DDBJ databases">
        <authorList>
            <person name="Corre E."/>
            <person name="Pelletier E."/>
            <person name="Niang G."/>
            <person name="Scheremetjew M."/>
            <person name="Finn R."/>
            <person name="Kale V."/>
            <person name="Holt S."/>
            <person name="Cochrane G."/>
            <person name="Meng A."/>
            <person name="Brown T."/>
            <person name="Cohen L."/>
        </authorList>
    </citation>
    <scope>NUCLEOTIDE SEQUENCE</scope>
    <source>
        <strain evidence="7">CCMP3107</strain>
    </source>
</reference>
<dbReference type="Pfam" id="PF05920">
    <property type="entry name" value="Homeobox_KN"/>
    <property type="match status" value="1"/>
</dbReference>
<name>A0A7S3Y4L2_HETAK</name>
<evidence type="ECO:0000259" key="6">
    <source>
        <dbReference type="PROSITE" id="PS50071"/>
    </source>
</evidence>
<feature type="domain" description="Homeobox" evidence="6">
    <location>
        <begin position="19"/>
        <end position="74"/>
    </location>
</feature>
<evidence type="ECO:0000256" key="3">
    <source>
        <dbReference type="ARBA" id="ARBA00023242"/>
    </source>
</evidence>
<dbReference type="InterPro" id="IPR001356">
    <property type="entry name" value="HD"/>
</dbReference>
<keyword evidence="2 4" id="KW-0371">Homeobox</keyword>
<proteinExistence type="predicted"/>
<keyword evidence="1 4" id="KW-0238">DNA-binding</keyword>